<dbReference type="SMART" id="SM01208">
    <property type="entry name" value="G5"/>
    <property type="match status" value="1"/>
</dbReference>
<reference evidence="3 4" key="1">
    <citation type="submission" date="2017-07" db="EMBL/GenBank/DDBJ databases">
        <title>Mechanisms for carbon and nitrogen cycling indicate functional differentiation within the Candidate Phyla Radiation.</title>
        <authorList>
            <person name="Danczak R.E."/>
            <person name="Johnston M.D."/>
            <person name="Kenah C."/>
            <person name="Slattery M."/>
            <person name="Wrighton K.C."/>
            <person name="Wilkins M.J."/>
        </authorList>
    </citation>
    <scope>NUCLEOTIDE SEQUENCE [LARGE SCALE GENOMIC DNA]</scope>
    <source>
        <strain evidence="3">Athens1014_28</strain>
    </source>
</reference>
<evidence type="ECO:0000313" key="3">
    <source>
        <dbReference type="EMBL" id="TSC94045.1"/>
    </source>
</evidence>
<dbReference type="Gene3D" id="2.40.40.10">
    <property type="entry name" value="RlpA-like domain"/>
    <property type="match status" value="1"/>
</dbReference>
<keyword evidence="1" id="KW-0732">Signal</keyword>
<dbReference type="EMBL" id="VMGN01000022">
    <property type="protein sequence ID" value="TSC94045.1"/>
    <property type="molecule type" value="Genomic_DNA"/>
</dbReference>
<dbReference type="PROSITE" id="PS51109">
    <property type="entry name" value="G5"/>
    <property type="match status" value="1"/>
</dbReference>
<dbReference type="Gene3D" id="2.20.230.10">
    <property type="entry name" value="Resuscitation-promoting factor rpfb"/>
    <property type="match status" value="1"/>
</dbReference>
<dbReference type="Pfam" id="PF07501">
    <property type="entry name" value="G5"/>
    <property type="match status" value="1"/>
</dbReference>
<dbReference type="InterPro" id="IPR011098">
    <property type="entry name" value="G5_dom"/>
</dbReference>
<sequence>MRSFFYSVLLTSFFATGFFYVFNGHAADFEVVSTPKFPYQIDEISATGISTIYSGESPSFEASKIITDLGVAYFPEDKIKIFPDPKLKIGGKVTINRAPLISVKDGKRSASYRSWTTTVEELFTEKNIELGADDKTNVSLSAQIVDGSQIAITRVAKTTVVEPKPIDFKIVTKKNPNEEKDYKKIVQNGIKGIKNYFYLVIREDGEEVSRSLTKTEIAKEPTDQIVEVGTKVLVYGSGVASIWKSSGDMIAACNFVKRGTKVVVVNQNNGKSVTVTCAGGGLREDRIVDLSDSAFEKLGGTWGQGLLQNVRVEKYYPE</sequence>
<evidence type="ECO:0000256" key="1">
    <source>
        <dbReference type="ARBA" id="ARBA00022729"/>
    </source>
</evidence>
<dbReference type="Pfam" id="PF03990">
    <property type="entry name" value="DUF348"/>
    <property type="match status" value="1"/>
</dbReference>
<protein>
    <recommendedName>
        <fullName evidence="2">G5 domain-containing protein</fullName>
    </recommendedName>
</protein>
<evidence type="ECO:0000259" key="2">
    <source>
        <dbReference type="PROSITE" id="PS51109"/>
    </source>
</evidence>
<evidence type="ECO:0000313" key="4">
    <source>
        <dbReference type="Proteomes" id="UP000316495"/>
    </source>
</evidence>
<proteinExistence type="predicted"/>
<feature type="domain" description="G5" evidence="2">
    <location>
        <begin position="152"/>
        <end position="232"/>
    </location>
</feature>
<dbReference type="Proteomes" id="UP000316495">
    <property type="component" value="Unassembled WGS sequence"/>
</dbReference>
<comment type="caution">
    <text evidence="3">The sequence shown here is derived from an EMBL/GenBank/DDBJ whole genome shotgun (WGS) entry which is preliminary data.</text>
</comment>
<gene>
    <name evidence="3" type="ORF">Athens101428_438</name>
</gene>
<dbReference type="SUPFAM" id="SSF50685">
    <property type="entry name" value="Barwin-like endoglucanases"/>
    <property type="match status" value="1"/>
</dbReference>
<organism evidence="3 4">
    <name type="scientific">Candidatus Berkelbacteria bacterium Athens1014_28</name>
    <dbReference type="NCBI Taxonomy" id="2017145"/>
    <lineage>
        <taxon>Bacteria</taxon>
        <taxon>Candidatus Berkelbacteria</taxon>
    </lineage>
</organism>
<dbReference type="InterPro" id="IPR036908">
    <property type="entry name" value="RlpA-like_sf"/>
</dbReference>
<accession>A0A554LMC8</accession>
<dbReference type="AlphaFoldDB" id="A0A554LMC8"/>
<name>A0A554LMC8_9BACT</name>
<dbReference type="InterPro" id="IPR007137">
    <property type="entry name" value="DUF348"/>
</dbReference>